<organism evidence="6 7">
    <name type="scientific">Candidatus Thiopontia autotrophica</name>
    <dbReference type="NCBI Taxonomy" id="2841688"/>
    <lineage>
        <taxon>Bacteria</taxon>
        <taxon>Pseudomonadati</taxon>
        <taxon>Pseudomonadota</taxon>
        <taxon>Gammaproteobacteria</taxon>
        <taxon>Candidatus Thiopontia</taxon>
    </lineage>
</organism>
<keyword evidence="1 4" id="KW-0349">Heme</keyword>
<reference evidence="6 7" key="1">
    <citation type="submission" date="2020-08" db="EMBL/GenBank/DDBJ databases">
        <title>Bridging the membrane lipid divide: bacteria of the FCB group superphylum have the potential to synthesize archaeal ether lipids.</title>
        <authorList>
            <person name="Villanueva L."/>
            <person name="Von Meijenfeldt F.A.B."/>
            <person name="Westbye A.B."/>
            <person name="Yadav S."/>
            <person name="Hopmans E.C."/>
            <person name="Dutilh B.E."/>
            <person name="Sinninghe Damste J.S."/>
        </authorList>
    </citation>
    <scope>NUCLEOTIDE SEQUENCE [LARGE SCALE GENOMIC DNA]</scope>
    <source>
        <strain evidence="6">NIOZ-UU100</strain>
    </source>
</reference>
<dbReference type="Proteomes" id="UP000654401">
    <property type="component" value="Unassembled WGS sequence"/>
</dbReference>
<accession>A0A8J6P0J4</accession>
<dbReference type="InterPro" id="IPR036909">
    <property type="entry name" value="Cyt_c-like_dom_sf"/>
</dbReference>
<dbReference type="AlphaFoldDB" id="A0A8J6P0J4"/>
<protein>
    <submittedName>
        <fullName evidence="6">Cytochrome c</fullName>
    </submittedName>
</protein>
<dbReference type="EMBL" id="JACNFK010000030">
    <property type="protein sequence ID" value="MBC8519953.1"/>
    <property type="molecule type" value="Genomic_DNA"/>
</dbReference>
<evidence type="ECO:0000256" key="1">
    <source>
        <dbReference type="ARBA" id="ARBA00022617"/>
    </source>
</evidence>
<dbReference type="Gene3D" id="1.10.760.10">
    <property type="entry name" value="Cytochrome c-like domain"/>
    <property type="match status" value="1"/>
</dbReference>
<dbReference type="Pfam" id="PF00034">
    <property type="entry name" value="Cytochrom_C"/>
    <property type="match status" value="1"/>
</dbReference>
<dbReference type="InterPro" id="IPR009056">
    <property type="entry name" value="Cyt_c-like_dom"/>
</dbReference>
<evidence type="ECO:0000256" key="4">
    <source>
        <dbReference type="PROSITE-ProRule" id="PRU00433"/>
    </source>
</evidence>
<evidence type="ECO:0000259" key="5">
    <source>
        <dbReference type="PROSITE" id="PS51007"/>
    </source>
</evidence>
<dbReference type="GO" id="GO:0009055">
    <property type="term" value="F:electron transfer activity"/>
    <property type="evidence" value="ECO:0007669"/>
    <property type="project" value="InterPro"/>
</dbReference>
<dbReference type="GO" id="GO:0046872">
    <property type="term" value="F:metal ion binding"/>
    <property type="evidence" value="ECO:0007669"/>
    <property type="project" value="UniProtKB-KW"/>
</dbReference>
<evidence type="ECO:0000313" key="7">
    <source>
        <dbReference type="Proteomes" id="UP000654401"/>
    </source>
</evidence>
<name>A0A8J6P0J4_9GAMM</name>
<dbReference type="PROSITE" id="PS51007">
    <property type="entry name" value="CYTC"/>
    <property type="match status" value="1"/>
</dbReference>
<dbReference type="PROSITE" id="PS51257">
    <property type="entry name" value="PROKAR_LIPOPROTEIN"/>
    <property type="match status" value="1"/>
</dbReference>
<evidence type="ECO:0000256" key="2">
    <source>
        <dbReference type="ARBA" id="ARBA00022723"/>
    </source>
</evidence>
<sequence length="130" mass="14123">MVKIVVLLLSAILLSACDFLDPEKVRARNFLPAIGYQASVVDGKASYQAVCARCHGSALNGGPEGPPLLDRTYAPSHHADLAFFHAVKNGVRQHHWKYGDMPMLTGISPEQVGDIVAFVREEQQQAGVIK</sequence>
<dbReference type="GO" id="GO:0020037">
    <property type="term" value="F:heme binding"/>
    <property type="evidence" value="ECO:0007669"/>
    <property type="project" value="InterPro"/>
</dbReference>
<comment type="caution">
    <text evidence="6">The sequence shown here is derived from an EMBL/GenBank/DDBJ whole genome shotgun (WGS) entry which is preliminary data.</text>
</comment>
<evidence type="ECO:0000256" key="3">
    <source>
        <dbReference type="ARBA" id="ARBA00023004"/>
    </source>
</evidence>
<dbReference type="SUPFAM" id="SSF46626">
    <property type="entry name" value="Cytochrome c"/>
    <property type="match status" value="1"/>
</dbReference>
<proteinExistence type="predicted"/>
<gene>
    <name evidence="6" type="ORF">H8D24_06070</name>
</gene>
<keyword evidence="2 4" id="KW-0479">Metal-binding</keyword>
<keyword evidence="3 4" id="KW-0408">Iron</keyword>
<evidence type="ECO:0000313" key="6">
    <source>
        <dbReference type="EMBL" id="MBC8519953.1"/>
    </source>
</evidence>
<feature type="domain" description="Cytochrome c" evidence="5">
    <location>
        <begin position="38"/>
        <end position="123"/>
    </location>
</feature>